<dbReference type="InParanoid" id="A0A078ASX7"/>
<evidence type="ECO:0000313" key="3">
    <source>
        <dbReference type="EMBL" id="CDW83933.1"/>
    </source>
</evidence>
<accession>A0A078ASX7</accession>
<dbReference type="GO" id="GO:0010468">
    <property type="term" value="P:regulation of gene expression"/>
    <property type="evidence" value="ECO:0007669"/>
    <property type="project" value="TreeGrafter"/>
</dbReference>
<dbReference type="GO" id="GO:0032452">
    <property type="term" value="F:histone demethylase activity"/>
    <property type="evidence" value="ECO:0007669"/>
    <property type="project" value="TreeGrafter"/>
</dbReference>
<dbReference type="Pfam" id="PF02373">
    <property type="entry name" value="JmjC"/>
    <property type="match status" value="1"/>
</dbReference>
<dbReference type="InterPro" id="IPR004198">
    <property type="entry name" value="Znf_C5HC2"/>
</dbReference>
<reference evidence="3 4" key="1">
    <citation type="submission" date="2014-06" db="EMBL/GenBank/DDBJ databases">
        <authorList>
            <person name="Swart Estienne"/>
        </authorList>
    </citation>
    <scope>NUCLEOTIDE SEQUENCE [LARGE SCALE GENOMIC DNA]</scope>
    <source>
        <strain evidence="3 4">130c</strain>
    </source>
</reference>
<name>A0A078ASX7_STYLE</name>
<dbReference type="EMBL" id="CCKQ01012324">
    <property type="protein sequence ID" value="CDW83933.1"/>
    <property type="molecule type" value="Genomic_DNA"/>
</dbReference>
<evidence type="ECO:0000313" key="4">
    <source>
        <dbReference type="Proteomes" id="UP000039865"/>
    </source>
</evidence>
<dbReference type="GO" id="GO:0005634">
    <property type="term" value="C:nucleus"/>
    <property type="evidence" value="ECO:0007669"/>
    <property type="project" value="TreeGrafter"/>
</dbReference>
<organism evidence="3 4">
    <name type="scientific">Stylonychia lemnae</name>
    <name type="common">Ciliate</name>
    <dbReference type="NCBI Taxonomy" id="5949"/>
    <lineage>
        <taxon>Eukaryota</taxon>
        <taxon>Sar</taxon>
        <taxon>Alveolata</taxon>
        <taxon>Ciliophora</taxon>
        <taxon>Intramacronucleata</taxon>
        <taxon>Spirotrichea</taxon>
        <taxon>Stichotrichia</taxon>
        <taxon>Sporadotrichida</taxon>
        <taxon>Oxytrichidae</taxon>
        <taxon>Stylonychinae</taxon>
        <taxon>Stylonychia</taxon>
    </lineage>
</organism>
<dbReference type="AlphaFoldDB" id="A0A078ASX7"/>
<feature type="region of interest" description="Disordered" evidence="1">
    <location>
        <begin position="1"/>
        <end position="21"/>
    </location>
</feature>
<sequence length="659" mass="77322">MSITQAFKQNKRRKYDNQKANADSVDVKLPTVNFNCSNSLGQKAQSQVIQIKVRAHQHRENEALLKAIQNEVESIKTRPKRLISPTRNLGYESLMSTEEERMIKLAIKNSLTETQNSNAALDQIEEMIKYYPTEAEFLEPMKYIEKITKEGAEYLLQHWIYFQMKSFLLGIKYSKNCLKEKQIKSYHNPLQPFNQNNDGQTFQEFVKLSQELVKDDPNPSYQQLERDYWNFVENQVGPQIKVEYAADLPIQQFGSAFGHHGQNFYDKRVEQYLDHPWNLNKLPSQPNSLMQFPNNRDISGINIPWLYIGMRYSTFCWHYEDLMLYSVNYNHWGKPKLWYGVPGADREKFEKAVKSKVALLFKKDPNILLDIITMISPAYLIRNNVKVYKTLQMPGEFILTFPGAYHAGFSTGLNIGEAVNFVTKDWISSGLKCQSIYRKSREKIPVFPIDWLILENVANLDKIDVDQDTKVKLKETFQDIVKNELRMRKEVEDLILAERPETKNKKTHIMLENRDQVAEDEQQCFYCTDFAYMSMIKCSHHQITYCLNHQLACDCSADKLTVIYRYSNEELQSLEKSIINYCNNKDYKEQQALLRKQVPVKQSNIQKQHEQPKIVPVQKQSVTPIMSQKEPERIPQFEEFQAKEIPMMKNLRIKQKVFI</sequence>
<evidence type="ECO:0000256" key="1">
    <source>
        <dbReference type="SAM" id="MobiDB-lite"/>
    </source>
</evidence>
<dbReference type="SMART" id="SM00558">
    <property type="entry name" value="JmjC"/>
    <property type="match status" value="1"/>
</dbReference>
<dbReference type="Pfam" id="PF02928">
    <property type="entry name" value="zf-C5HC2"/>
    <property type="match status" value="1"/>
</dbReference>
<dbReference type="Proteomes" id="UP000039865">
    <property type="component" value="Unassembled WGS sequence"/>
</dbReference>
<gene>
    <name evidence="3" type="primary">Contig4402.g4706</name>
    <name evidence="3" type="ORF">STYLEM_12987</name>
</gene>
<proteinExistence type="predicted"/>
<evidence type="ECO:0000259" key="2">
    <source>
        <dbReference type="PROSITE" id="PS51184"/>
    </source>
</evidence>
<dbReference type="InterPro" id="IPR003349">
    <property type="entry name" value="JmjN"/>
</dbReference>
<dbReference type="Pfam" id="PF02375">
    <property type="entry name" value="JmjN"/>
    <property type="match status" value="1"/>
</dbReference>
<dbReference type="PANTHER" id="PTHR10694">
    <property type="entry name" value="LYSINE-SPECIFIC DEMETHYLASE"/>
    <property type="match status" value="1"/>
</dbReference>
<keyword evidence="4" id="KW-1185">Reference proteome</keyword>
<dbReference type="OrthoDB" id="9547406at2759"/>
<dbReference type="SUPFAM" id="SSF51197">
    <property type="entry name" value="Clavaminate synthase-like"/>
    <property type="match status" value="1"/>
</dbReference>
<dbReference type="Gene3D" id="2.60.120.650">
    <property type="entry name" value="Cupin"/>
    <property type="match status" value="1"/>
</dbReference>
<dbReference type="InterPro" id="IPR003347">
    <property type="entry name" value="JmjC_dom"/>
</dbReference>
<feature type="domain" description="JmjC" evidence="2">
    <location>
        <begin position="271"/>
        <end position="438"/>
    </location>
</feature>
<dbReference type="PROSITE" id="PS51184">
    <property type="entry name" value="JMJC"/>
    <property type="match status" value="1"/>
</dbReference>
<protein>
    <submittedName>
        <fullName evidence="3">Jmjc domain containing protein</fullName>
    </submittedName>
</protein>
<dbReference type="GO" id="GO:0000785">
    <property type="term" value="C:chromatin"/>
    <property type="evidence" value="ECO:0007669"/>
    <property type="project" value="TreeGrafter"/>
</dbReference>